<feature type="compositionally biased region" description="Low complexity" evidence="1">
    <location>
        <begin position="608"/>
        <end position="619"/>
    </location>
</feature>
<evidence type="ECO:0000313" key="2">
    <source>
        <dbReference type="EMBL" id="KZP30290.1"/>
    </source>
</evidence>
<gene>
    <name evidence="2" type="ORF">FIBSPDRAFT_815013</name>
</gene>
<dbReference type="Gene3D" id="3.20.20.80">
    <property type="entry name" value="Glycosidases"/>
    <property type="match status" value="1"/>
</dbReference>
<proteinExistence type="predicted"/>
<feature type="compositionally biased region" description="Low complexity" evidence="1">
    <location>
        <begin position="569"/>
        <end position="590"/>
    </location>
</feature>
<dbReference type="EMBL" id="KV417494">
    <property type="protein sequence ID" value="KZP30290.1"/>
    <property type="molecule type" value="Genomic_DNA"/>
</dbReference>
<feature type="compositionally biased region" description="Pro residues" evidence="1">
    <location>
        <begin position="724"/>
        <end position="744"/>
    </location>
</feature>
<dbReference type="OrthoDB" id="2589715at2759"/>
<protein>
    <submittedName>
        <fullName evidence="2">Uncharacterized protein</fullName>
    </submittedName>
</protein>
<feature type="region of interest" description="Disordered" evidence="1">
    <location>
        <begin position="420"/>
        <end position="849"/>
    </location>
</feature>
<feature type="compositionally biased region" description="Pro residues" evidence="1">
    <location>
        <begin position="522"/>
        <end position="544"/>
    </location>
</feature>
<feature type="compositionally biased region" description="Pro residues" evidence="1">
    <location>
        <begin position="650"/>
        <end position="679"/>
    </location>
</feature>
<name>A0A166T7W7_9AGAM</name>
<dbReference type="STRING" id="436010.A0A166T7W7"/>
<keyword evidence="3" id="KW-1185">Reference proteome</keyword>
<evidence type="ECO:0000256" key="1">
    <source>
        <dbReference type="SAM" id="MobiDB-lite"/>
    </source>
</evidence>
<feature type="compositionally biased region" description="Pro residues" evidence="1">
    <location>
        <begin position="620"/>
        <end position="643"/>
    </location>
</feature>
<dbReference type="AlphaFoldDB" id="A0A166T7W7"/>
<sequence>MVGYQGWYILQLSGATLVSNHHGWLHWFNFPVPDGGRPNTDLWPDISDYTPEELYPATGLVMPSGETPSLFSSRHPLTVNRHFHWMAMHGVDGGFLQRFAGQVNVKEGESSSLRDQRDEIGDRVREAAEKEGRVWAIMYDVSGVAGDEIQGVIERDWMHLVNDKKILDSPSYLHEKGKPVISLWGFAFDNAKHTPASLRELTAFLRSSNPNSAYLIAGTPTHWRTSTGDADSNTEFVDVFTKDFDMISPWTVGRFGNEEEAGRFADEHIRGDMEFLKEKHEAGGKKVDYMPVVLPGGSGSNLSEGHWDFNGMKRNGGKFLWAQIHNARRLGVRVMYGAMWDEYDEGTAFLPVVQTKRQVPLPCGEGGKYKFMALDEDGYDLPSDWYMRICGFAAEGIRSERLIHETFPSKELQDYWSSRPHYEPSATQASGSGGSAAKEEEASEAEKKYQAWLKDQGDEKDELPPPEYSLEADSRPSYSTPVQVPPAASLSRQPSAAVQPLIPRHTHPAFNPPSQPSGQAPPVNPSSRPIPPAITGIPPFPEFPSPSVDALAGGFSRQTSLSARPPTHPSRLSPHPSLSYGSRPPAAAPLAPRPPRSPGPGAGGFALPQSPHPGQQGPPYGMPPGPPPRPPQTNSPYSPPQGPPSVHSPYAPPPGPPQATSPYSPPPSSPHAPYPPPPGQTQQGFPYPPPPRPPQSTSPYSPPPSSPHSPYPPPPGQTQQGFPYSPPPGPPRVSSPYGPSPDHSPYPASGVNLFPQPQHYPAYAPPPPQQQYASYGGDSRDERYAPATGGWRPAQSQQTSSGYRPPYHVPAGTLGFPQAGGSEPAPAPSSPYGPQVSQENRPENYVPSQYVPSQYPAAQQSSSQPQFIDRAFGAIGSIAGDDRRRALEQGVGKLTKSSTKIFRKFAS</sequence>
<organism evidence="2 3">
    <name type="scientific">Athelia psychrophila</name>
    <dbReference type="NCBI Taxonomy" id="1759441"/>
    <lineage>
        <taxon>Eukaryota</taxon>
        <taxon>Fungi</taxon>
        <taxon>Dikarya</taxon>
        <taxon>Basidiomycota</taxon>
        <taxon>Agaricomycotina</taxon>
        <taxon>Agaricomycetes</taxon>
        <taxon>Agaricomycetidae</taxon>
        <taxon>Atheliales</taxon>
        <taxon>Atheliaceae</taxon>
        <taxon>Athelia</taxon>
    </lineage>
</organism>
<accession>A0A166T7W7</accession>
<dbReference type="CDD" id="cd11576">
    <property type="entry name" value="GH99_GH71_like_2"/>
    <property type="match status" value="1"/>
</dbReference>
<evidence type="ECO:0000313" key="3">
    <source>
        <dbReference type="Proteomes" id="UP000076532"/>
    </source>
</evidence>
<dbReference type="Proteomes" id="UP000076532">
    <property type="component" value="Unassembled WGS sequence"/>
</dbReference>
<feature type="compositionally biased region" description="Basic and acidic residues" evidence="1">
    <location>
        <begin position="437"/>
        <end position="449"/>
    </location>
</feature>
<reference evidence="2 3" key="1">
    <citation type="journal article" date="2016" name="Mol. Biol. Evol.">
        <title>Comparative Genomics of Early-Diverging Mushroom-Forming Fungi Provides Insights into the Origins of Lignocellulose Decay Capabilities.</title>
        <authorList>
            <person name="Nagy L.G."/>
            <person name="Riley R."/>
            <person name="Tritt A."/>
            <person name="Adam C."/>
            <person name="Daum C."/>
            <person name="Floudas D."/>
            <person name="Sun H."/>
            <person name="Yadav J.S."/>
            <person name="Pangilinan J."/>
            <person name="Larsson K.H."/>
            <person name="Matsuura K."/>
            <person name="Barry K."/>
            <person name="Labutti K."/>
            <person name="Kuo R."/>
            <person name="Ohm R.A."/>
            <person name="Bhattacharya S.S."/>
            <person name="Shirouzu T."/>
            <person name="Yoshinaga Y."/>
            <person name="Martin F.M."/>
            <person name="Grigoriev I.V."/>
            <person name="Hibbett D.S."/>
        </authorList>
    </citation>
    <scope>NUCLEOTIDE SEQUENCE [LARGE SCALE GENOMIC DNA]</scope>
    <source>
        <strain evidence="2 3">CBS 109695</strain>
    </source>
</reference>
<feature type="compositionally biased region" description="Pro residues" evidence="1">
    <location>
        <begin position="686"/>
        <end position="716"/>
    </location>
</feature>